<dbReference type="Gene3D" id="1.10.630.10">
    <property type="entry name" value="Cytochrome P450"/>
    <property type="match status" value="1"/>
</dbReference>
<dbReference type="OrthoDB" id="2789670at2759"/>
<dbReference type="PROSITE" id="PS00086">
    <property type="entry name" value="CYTOCHROME_P450"/>
    <property type="match status" value="1"/>
</dbReference>
<evidence type="ECO:0008006" key="18">
    <source>
        <dbReference type="Google" id="ProtNLM"/>
    </source>
</evidence>
<dbReference type="GO" id="GO:0005506">
    <property type="term" value="F:iron ion binding"/>
    <property type="evidence" value="ECO:0007669"/>
    <property type="project" value="InterPro"/>
</dbReference>
<dbReference type="GO" id="GO:0016705">
    <property type="term" value="F:oxidoreductase activity, acting on paired donors, with incorporation or reduction of molecular oxygen"/>
    <property type="evidence" value="ECO:0007669"/>
    <property type="project" value="InterPro"/>
</dbReference>
<accession>S8E9G2</accession>
<dbReference type="EMBL" id="KE504152">
    <property type="protein sequence ID" value="EPS99953.1"/>
    <property type="molecule type" value="Genomic_DNA"/>
</dbReference>
<protein>
    <recommendedName>
        <fullName evidence="18">Cytochrome P450</fullName>
    </recommendedName>
</protein>
<dbReference type="InterPro" id="IPR002401">
    <property type="entry name" value="Cyt_P450_E_grp-I"/>
</dbReference>
<name>S8E9G2_FOMSC</name>
<comment type="subcellular location">
    <subcellularLocation>
        <location evidence="2">Membrane</location>
        <topology evidence="2">Single-pass membrane protein</topology>
    </subcellularLocation>
</comment>
<evidence type="ECO:0000313" key="17">
    <source>
        <dbReference type="Proteomes" id="UP000015241"/>
    </source>
</evidence>
<evidence type="ECO:0000256" key="4">
    <source>
        <dbReference type="ARBA" id="ARBA00010617"/>
    </source>
</evidence>
<evidence type="ECO:0000256" key="11">
    <source>
        <dbReference type="ARBA" id="ARBA00023033"/>
    </source>
</evidence>
<evidence type="ECO:0000256" key="8">
    <source>
        <dbReference type="ARBA" id="ARBA00022989"/>
    </source>
</evidence>
<feature type="signal peptide" evidence="15">
    <location>
        <begin position="1"/>
        <end position="18"/>
    </location>
</feature>
<dbReference type="GO" id="GO:0016020">
    <property type="term" value="C:membrane"/>
    <property type="evidence" value="ECO:0007669"/>
    <property type="project" value="UniProtKB-SubCell"/>
</dbReference>
<keyword evidence="6" id="KW-0812">Transmembrane</keyword>
<evidence type="ECO:0000256" key="15">
    <source>
        <dbReference type="SAM" id="SignalP"/>
    </source>
</evidence>
<dbReference type="AlphaFoldDB" id="S8E9G2"/>
<keyword evidence="10 13" id="KW-0408">Iron</keyword>
<keyword evidence="8" id="KW-1133">Transmembrane helix</keyword>
<sequence>MQAIASVAFVTLLGLYVARNCRILPDNLPPGPRPLPLLGNIHQVPLAHPERTFAQWGSRYGDVIYLRMFTKPTLILNSIDAARELLDKRSTKYSGRPPSILLADLTGWGLSLPNFQMGERLRKQRRWLHTSLYAKSAVDKAEPAQMREARVLLAGLLDSPDRYSEHLHRYTTSVMMEVVYGHTVTAEDDRYMHTASEALRGTTEVAAAGANIVDFMPFLRHIPAWIPGARFKRLADETRDSVIAVHREPYALVENAMATGDDKPSMVRALIEEYSLRDMLEEEKPDIQNAAAISFLAGVETTKAALLIFVLAMVLHPEAQMVAQREIDSVVGFERLPDLRDRTSLPYVECILQEVYRWQCPVPLGLPHLVSEEDEYRGYRIPEGCMTMANLWRALMMRDPDLYPDPDIFRPERYYGLPSDEAKRLDPRNIVFGYGRRICPGRRFADTSDWLVIAAILATFNIRKARDATGNEIIPPIEFTSGSVTHPRDCVCSIMPRSERATELIRRPA</sequence>
<dbReference type="STRING" id="743788.S8E9G2"/>
<evidence type="ECO:0000256" key="6">
    <source>
        <dbReference type="ARBA" id="ARBA00022692"/>
    </source>
</evidence>
<organism evidence="16 17">
    <name type="scientific">Fomitopsis schrenkii</name>
    <name type="common">Brown rot fungus</name>
    <dbReference type="NCBI Taxonomy" id="2126942"/>
    <lineage>
        <taxon>Eukaryota</taxon>
        <taxon>Fungi</taxon>
        <taxon>Dikarya</taxon>
        <taxon>Basidiomycota</taxon>
        <taxon>Agaricomycotina</taxon>
        <taxon>Agaricomycetes</taxon>
        <taxon>Polyporales</taxon>
        <taxon>Fomitopsis</taxon>
    </lineage>
</organism>
<feature type="chain" id="PRO_5004550308" description="Cytochrome P450" evidence="15">
    <location>
        <begin position="19"/>
        <end position="509"/>
    </location>
</feature>
<evidence type="ECO:0000256" key="5">
    <source>
        <dbReference type="ARBA" id="ARBA00022617"/>
    </source>
</evidence>
<reference evidence="16 17" key="1">
    <citation type="journal article" date="2012" name="Science">
        <title>The Paleozoic origin of enzymatic lignin decomposition reconstructed from 31 fungal genomes.</title>
        <authorList>
            <person name="Floudas D."/>
            <person name="Binder M."/>
            <person name="Riley R."/>
            <person name="Barry K."/>
            <person name="Blanchette R.A."/>
            <person name="Henrissat B."/>
            <person name="Martinez A.T."/>
            <person name="Otillar R."/>
            <person name="Spatafora J.W."/>
            <person name="Yadav J.S."/>
            <person name="Aerts A."/>
            <person name="Benoit I."/>
            <person name="Boyd A."/>
            <person name="Carlson A."/>
            <person name="Copeland A."/>
            <person name="Coutinho P.M."/>
            <person name="de Vries R.P."/>
            <person name="Ferreira P."/>
            <person name="Findley K."/>
            <person name="Foster B."/>
            <person name="Gaskell J."/>
            <person name="Glotzer D."/>
            <person name="Gorecki P."/>
            <person name="Heitman J."/>
            <person name="Hesse C."/>
            <person name="Hori C."/>
            <person name="Igarashi K."/>
            <person name="Jurgens J.A."/>
            <person name="Kallen N."/>
            <person name="Kersten P."/>
            <person name="Kohler A."/>
            <person name="Kuees U."/>
            <person name="Kumar T.K.A."/>
            <person name="Kuo A."/>
            <person name="LaButti K."/>
            <person name="Larrondo L.F."/>
            <person name="Lindquist E."/>
            <person name="Ling A."/>
            <person name="Lombard V."/>
            <person name="Lucas S."/>
            <person name="Lundell T."/>
            <person name="Martin R."/>
            <person name="McLaughlin D.J."/>
            <person name="Morgenstern I."/>
            <person name="Morin E."/>
            <person name="Murat C."/>
            <person name="Nagy L.G."/>
            <person name="Nolan M."/>
            <person name="Ohm R.A."/>
            <person name="Patyshakuliyeva A."/>
            <person name="Rokas A."/>
            <person name="Ruiz-Duenas F.J."/>
            <person name="Sabat G."/>
            <person name="Salamov A."/>
            <person name="Samejima M."/>
            <person name="Schmutz J."/>
            <person name="Slot J.C."/>
            <person name="St John F."/>
            <person name="Stenlid J."/>
            <person name="Sun H."/>
            <person name="Sun S."/>
            <person name="Syed K."/>
            <person name="Tsang A."/>
            <person name="Wiebenga A."/>
            <person name="Young D."/>
            <person name="Pisabarro A."/>
            <person name="Eastwood D.C."/>
            <person name="Martin F."/>
            <person name="Cullen D."/>
            <person name="Grigoriev I.V."/>
            <person name="Hibbett D.S."/>
        </authorList>
    </citation>
    <scope>NUCLEOTIDE SEQUENCE</scope>
    <source>
        <strain evidence="17">FP-58527</strain>
    </source>
</reference>
<dbReference type="InterPro" id="IPR036396">
    <property type="entry name" value="Cyt_P450_sf"/>
</dbReference>
<dbReference type="InterPro" id="IPR001128">
    <property type="entry name" value="Cyt_P450"/>
</dbReference>
<dbReference type="HOGENOM" id="CLU_001570_2_3_1"/>
<keyword evidence="15" id="KW-0732">Signal</keyword>
<dbReference type="CDD" id="cd11065">
    <property type="entry name" value="CYP64-like"/>
    <property type="match status" value="1"/>
</dbReference>
<keyword evidence="17" id="KW-1185">Reference proteome</keyword>
<evidence type="ECO:0000256" key="2">
    <source>
        <dbReference type="ARBA" id="ARBA00004167"/>
    </source>
</evidence>
<keyword evidence="12" id="KW-0472">Membrane</keyword>
<evidence type="ECO:0000256" key="9">
    <source>
        <dbReference type="ARBA" id="ARBA00023002"/>
    </source>
</evidence>
<evidence type="ECO:0000256" key="13">
    <source>
        <dbReference type="PIRSR" id="PIRSR602401-1"/>
    </source>
</evidence>
<evidence type="ECO:0000256" key="10">
    <source>
        <dbReference type="ARBA" id="ARBA00023004"/>
    </source>
</evidence>
<evidence type="ECO:0000256" key="1">
    <source>
        <dbReference type="ARBA" id="ARBA00001971"/>
    </source>
</evidence>
<dbReference type="PANTHER" id="PTHR46300:SF7">
    <property type="entry name" value="P450, PUTATIVE (EUROFUNG)-RELATED"/>
    <property type="match status" value="1"/>
</dbReference>
<comment type="similarity">
    <text evidence="4 14">Belongs to the cytochrome P450 family.</text>
</comment>
<dbReference type="GO" id="GO:0020037">
    <property type="term" value="F:heme binding"/>
    <property type="evidence" value="ECO:0007669"/>
    <property type="project" value="InterPro"/>
</dbReference>
<feature type="binding site" description="axial binding residue" evidence="13">
    <location>
        <position position="439"/>
    </location>
    <ligand>
        <name>heme</name>
        <dbReference type="ChEBI" id="CHEBI:30413"/>
    </ligand>
    <ligandPart>
        <name>Fe</name>
        <dbReference type="ChEBI" id="CHEBI:18248"/>
    </ligandPart>
</feature>
<gene>
    <name evidence="16" type="ORF">FOMPIDRAFT_1123536</name>
</gene>
<evidence type="ECO:0000256" key="12">
    <source>
        <dbReference type="ARBA" id="ARBA00023136"/>
    </source>
</evidence>
<dbReference type="PANTHER" id="PTHR46300">
    <property type="entry name" value="P450, PUTATIVE (EUROFUNG)-RELATED-RELATED"/>
    <property type="match status" value="1"/>
</dbReference>
<evidence type="ECO:0000313" key="16">
    <source>
        <dbReference type="EMBL" id="EPS99953.1"/>
    </source>
</evidence>
<dbReference type="GO" id="GO:0004497">
    <property type="term" value="F:monooxygenase activity"/>
    <property type="evidence" value="ECO:0007669"/>
    <property type="project" value="UniProtKB-KW"/>
</dbReference>
<comment type="cofactor">
    <cofactor evidence="1 13">
        <name>heme</name>
        <dbReference type="ChEBI" id="CHEBI:30413"/>
    </cofactor>
</comment>
<dbReference type="PRINTS" id="PR00463">
    <property type="entry name" value="EP450I"/>
</dbReference>
<evidence type="ECO:0000256" key="7">
    <source>
        <dbReference type="ARBA" id="ARBA00022723"/>
    </source>
</evidence>
<keyword evidence="5 13" id="KW-0349">Heme</keyword>
<dbReference type="InParanoid" id="S8E9G2"/>
<evidence type="ECO:0000256" key="3">
    <source>
        <dbReference type="ARBA" id="ARBA00005179"/>
    </source>
</evidence>
<evidence type="ECO:0000256" key="14">
    <source>
        <dbReference type="RuleBase" id="RU000461"/>
    </source>
</evidence>
<proteinExistence type="inferred from homology"/>
<keyword evidence="11 14" id="KW-0503">Monooxygenase</keyword>
<dbReference type="SUPFAM" id="SSF48264">
    <property type="entry name" value="Cytochrome P450"/>
    <property type="match status" value="1"/>
</dbReference>
<comment type="pathway">
    <text evidence="3">Secondary metabolite biosynthesis.</text>
</comment>
<dbReference type="eggNOG" id="KOG0156">
    <property type="taxonomic scope" value="Eukaryota"/>
</dbReference>
<keyword evidence="7 13" id="KW-0479">Metal-binding</keyword>
<dbReference type="Proteomes" id="UP000015241">
    <property type="component" value="Unassembled WGS sequence"/>
</dbReference>
<dbReference type="Pfam" id="PF00067">
    <property type="entry name" value="p450"/>
    <property type="match status" value="1"/>
</dbReference>
<dbReference type="InterPro" id="IPR050364">
    <property type="entry name" value="Cytochrome_P450_fung"/>
</dbReference>
<dbReference type="InterPro" id="IPR017972">
    <property type="entry name" value="Cyt_P450_CS"/>
</dbReference>
<keyword evidence="9 14" id="KW-0560">Oxidoreductase</keyword>